<keyword evidence="6" id="KW-1185">Reference proteome</keyword>
<dbReference type="SUPFAM" id="SSF46785">
    <property type="entry name" value="Winged helix' DNA-binding domain"/>
    <property type="match status" value="1"/>
</dbReference>
<accession>A0A1Y1S3A8</accession>
<dbReference type="InterPro" id="IPR036390">
    <property type="entry name" value="WH_DNA-bd_sf"/>
</dbReference>
<dbReference type="InterPro" id="IPR000524">
    <property type="entry name" value="Tscrpt_reg_HTH_GntR"/>
</dbReference>
<dbReference type="SMART" id="SM00866">
    <property type="entry name" value="UTRA"/>
    <property type="match status" value="1"/>
</dbReference>
<sequence>MRCKKGGMHMMINKDPIYQQLNRLLRQKISGDEYQVGDKFLTERMICEEYDVSRATANKSLSSLVSEGLLEFRKGVGTFIRSKPSVGKLLKLTSFTENARHAGYEAKSVVLRFERLKAKNIEAAISEKLQVGPEEDIYRIERLRKANDVPMILEHRYIVADYCPDLFEQSLKDSLYRLFTDKYDLNITGTDETISAVTITREEAELLEIEEGKAGFLVTSVGYIDEHIPLWWERTIHKPDAFEYRCQVRPNQAQQELKGHLIL</sequence>
<evidence type="ECO:0000313" key="6">
    <source>
        <dbReference type="Proteomes" id="UP000192343"/>
    </source>
</evidence>
<dbReference type="GO" id="GO:0003700">
    <property type="term" value="F:DNA-binding transcription factor activity"/>
    <property type="evidence" value="ECO:0007669"/>
    <property type="project" value="InterPro"/>
</dbReference>
<dbReference type="PANTHER" id="PTHR44846:SF1">
    <property type="entry name" value="MANNOSYL-D-GLYCERATE TRANSPORT_METABOLISM SYSTEM REPRESSOR MNGR-RELATED"/>
    <property type="match status" value="1"/>
</dbReference>
<dbReference type="Gene3D" id="1.10.10.10">
    <property type="entry name" value="Winged helix-like DNA-binding domain superfamily/Winged helix DNA-binding domain"/>
    <property type="match status" value="1"/>
</dbReference>
<dbReference type="InterPro" id="IPR036388">
    <property type="entry name" value="WH-like_DNA-bd_sf"/>
</dbReference>
<reference evidence="5 6" key="1">
    <citation type="submission" date="2017-03" db="EMBL/GenBank/DDBJ databases">
        <title>Draft Genome sequence of Marispirochaeta sp. strain JC444.</title>
        <authorList>
            <person name="Shivani Y."/>
            <person name="Subhash Y."/>
            <person name="Sasikala C."/>
            <person name="Ramana C."/>
        </authorList>
    </citation>
    <scope>NUCLEOTIDE SEQUENCE [LARGE SCALE GENOMIC DNA]</scope>
    <source>
        <strain evidence="5 6">JC444</strain>
    </source>
</reference>
<keyword evidence="3" id="KW-0804">Transcription</keyword>
<dbReference type="InterPro" id="IPR011663">
    <property type="entry name" value="UTRA"/>
</dbReference>
<dbReference type="CDD" id="cd07377">
    <property type="entry name" value="WHTH_GntR"/>
    <property type="match status" value="1"/>
</dbReference>
<dbReference type="STRING" id="1963862.B4O97_01525"/>
<gene>
    <name evidence="5" type="ORF">B4O97_01525</name>
</gene>
<dbReference type="SMART" id="SM00345">
    <property type="entry name" value="HTH_GNTR"/>
    <property type="match status" value="1"/>
</dbReference>
<evidence type="ECO:0000256" key="1">
    <source>
        <dbReference type="ARBA" id="ARBA00023015"/>
    </source>
</evidence>
<dbReference type="GO" id="GO:0003677">
    <property type="term" value="F:DNA binding"/>
    <property type="evidence" value="ECO:0007669"/>
    <property type="project" value="UniProtKB-KW"/>
</dbReference>
<dbReference type="GO" id="GO:0045892">
    <property type="term" value="P:negative regulation of DNA-templated transcription"/>
    <property type="evidence" value="ECO:0007669"/>
    <property type="project" value="TreeGrafter"/>
</dbReference>
<dbReference type="Gene3D" id="3.40.1410.10">
    <property type="entry name" value="Chorismate lyase-like"/>
    <property type="match status" value="1"/>
</dbReference>
<dbReference type="PANTHER" id="PTHR44846">
    <property type="entry name" value="MANNOSYL-D-GLYCERATE TRANSPORT/METABOLISM SYSTEM REPRESSOR MNGR-RELATED"/>
    <property type="match status" value="1"/>
</dbReference>
<proteinExistence type="predicted"/>
<keyword evidence="1" id="KW-0805">Transcription regulation</keyword>
<dbReference type="PROSITE" id="PS50949">
    <property type="entry name" value="HTH_GNTR"/>
    <property type="match status" value="1"/>
</dbReference>
<evidence type="ECO:0000256" key="3">
    <source>
        <dbReference type="ARBA" id="ARBA00023163"/>
    </source>
</evidence>
<dbReference type="EMBL" id="MWQY01000002">
    <property type="protein sequence ID" value="ORC37710.1"/>
    <property type="molecule type" value="Genomic_DNA"/>
</dbReference>
<dbReference type="Pfam" id="PF00392">
    <property type="entry name" value="GntR"/>
    <property type="match status" value="1"/>
</dbReference>
<keyword evidence="2" id="KW-0238">DNA-binding</keyword>
<dbReference type="PRINTS" id="PR00035">
    <property type="entry name" value="HTHGNTR"/>
</dbReference>
<dbReference type="InterPro" id="IPR050679">
    <property type="entry name" value="Bact_HTH_transcr_reg"/>
</dbReference>
<feature type="domain" description="HTH gntR-type" evidence="4">
    <location>
        <begin position="15"/>
        <end position="83"/>
    </location>
</feature>
<evidence type="ECO:0000313" key="5">
    <source>
        <dbReference type="EMBL" id="ORC37710.1"/>
    </source>
</evidence>
<evidence type="ECO:0000256" key="2">
    <source>
        <dbReference type="ARBA" id="ARBA00023125"/>
    </source>
</evidence>
<comment type="caution">
    <text evidence="5">The sequence shown here is derived from an EMBL/GenBank/DDBJ whole genome shotgun (WGS) entry which is preliminary data.</text>
</comment>
<dbReference type="InterPro" id="IPR028978">
    <property type="entry name" value="Chorismate_lyase_/UTRA_dom_sf"/>
</dbReference>
<protein>
    <recommendedName>
        <fullName evidence="4">HTH gntR-type domain-containing protein</fullName>
    </recommendedName>
</protein>
<dbReference type="Proteomes" id="UP000192343">
    <property type="component" value="Unassembled WGS sequence"/>
</dbReference>
<name>A0A1Y1S3A8_9SPIO</name>
<evidence type="ECO:0000259" key="4">
    <source>
        <dbReference type="PROSITE" id="PS50949"/>
    </source>
</evidence>
<dbReference type="SUPFAM" id="SSF64288">
    <property type="entry name" value="Chorismate lyase-like"/>
    <property type="match status" value="1"/>
</dbReference>
<dbReference type="Pfam" id="PF07702">
    <property type="entry name" value="UTRA"/>
    <property type="match status" value="1"/>
</dbReference>
<dbReference type="AlphaFoldDB" id="A0A1Y1S3A8"/>
<organism evidence="5 6">
    <name type="scientific">Marispirochaeta aestuarii</name>
    <dbReference type="NCBI Taxonomy" id="1963862"/>
    <lineage>
        <taxon>Bacteria</taxon>
        <taxon>Pseudomonadati</taxon>
        <taxon>Spirochaetota</taxon>
        <taxon>Spirochaetia</taxon>
        <taxon>Spirochaetales</taxon>
        <taxon>Spirochaetaceae</taxon>
        <taxon>Marispirochaeta</taxon>
    </lineage>
</organism>